<dbReference type="Proteomes" id="UP000198734">
    <property type="component" value="Unassembled WGS sequence"/>
</dbReference>
<reference evidence="3" key="1">
    <citation type="submission" date="2016-10" db="EMBL/GenBank/DDBJ databases">
        <authorList>
            <person name="Varghese N."/>
            <person name="Submissions S."/>
        </authorList>
    </citation>
    <scope>NUCLEOTIDE SEQUENCE [LARGE SCALE GENOMIC DNA]</scope>
    <source>
        <strain evidence="3">DSM 11706</strain>
    </source>
</reference>
<evidence type="ECO:0000313" key="2">
    <source>
        <dbReference type="EMBL" id="SFQ11011.1"/>
    </source>
</evidence>
<feature type="transmembrane region" description="Helical" evidence="1">
    <location>
        <begin position="7"/>
        <end position="27"/>
    </location>
</feature>
<gene>
    <name evidence="2" type="ORF">SAMN05421670_0969</name>
</gene>
<organism evidence="2 3">
    <name type="scientific">Psychrobacillus psychrotolerans</name>
    <dbReference type="NCBI Taxonomy" id="126156"/>
    <lineage>
        <taxon>Bacteria</taxon>
        <taxon>Bacillati</taxon>
        <taxon>Bacillota</taxon>
        <taxon>Bacilli</taxon>
        <taxon>Bacillales</taxon>
        <taxon>Bacillaceae</taxon>
        <taxon>Psychrobacillus</taxon>
    </lineage>
</organism>
<keyword evidence="1" id="KW-0812">Transmembrane</keyword>
<keyword evidence="3" id="KW-1185">Reference proteome</keyword>
<keyword evidence="1" id="KW-1133">Transmembrane helix</keyword>
<dbReference type="AlphaFoldDB" id="A0A1I5VU82"/>
<dbReference type="OrthoDB" id="2915800at2"/>
<accession>A0A1I5VU82</accession>
<sequence length="110" mass="12589">MKSKRTLFSAITISVAFLIVFLIYNSFSSVLTVTDFTVTEKGYSNDNNEAWIKGFNPNAPVGHQEGTKVIVREPMVMNLIQKDKTYYVRYTIKRNGLIFLSDIETIEDLK</sequence>
<dbReference type="RefSeq" id="WP_093534699.1">
    <property type="nucleotide sequence ID" value="NZ_FOXU01000001.1"/>
</dbReference>
<keyword evidence="1" id="KW-0472">Membrane</keyword>
<protein>
    <submittedName>
        <fullName evidence="2">Uncharacterized protein</fullName>
    </submittedName>
</protein>
<proteinExistence type="predicted"/>
<evidence type="ECO:0000256" key="1">
    <source>
        <dbReference type="SAM" id="Phobius"/>
    </source>
</evidence>
<name>A0A1I5VU82_9BACI</name>
<dbReference type="EMBL" id="FOXU01000001">
    <property type="protein sequence ID" value="SFQ11011.1"/>
    <property type="molecule type" value="Genomic_DNA"/>
</dbReference>
<evidence type="ECO:0000313" key="3">
    <source>
        <dbReference type="Proteomes" id="UP000198734"/>
    </source>
</evidence>